<dbReference type="InterPro" id="IPR011332">
    <property type="entry name" value="Ribosomal_zn-bd"/>
</dbReference>
<comment type="caution">
    <text evidence="5">The sequence shown here is derived from an EMBL/GenBank/DDBJ whole genome shotgun (WGS) entry which is preliminary data.</text>
</comment>
<dbReference type="SUPFAM" id="SSF57829">
    <property type="entry name" value="Zn-binding ribosomal proteins"/>
    <property type="match status" value="1"/>
</dbReference>
<dbReference type="EMBL" id="BARS01021651">
    <property type="protein sequence ID" value="GAG06048.1"/>
    <property type="molecule type" value="Genomic_DNA"/>
</dbReference>
<evidence type="ECO:0000256" key="3">
    <source>
        <dbReference type="ARBA" id="ARBA00023274"/>
    </source>
</evidence>
<name>X0V0J7_9ZZZZ</name>
<evidence type="ECO:0000313" key="5">
    <source>
        <dbReference type="EMBL" id="GAG06048.1"/>
    </source>
</evidence>
<organism evidence="5">
    <name type="scientific">marine sediment metagenome</name>
    <dbReference type="NCBI Taxonomy" id="412755"/>
    <lineage>
        <taxon>unclassified sequences</taxon>
        <taxon>metagenomes</taxon>
        <taxon>ecological metagenomes</taxon>
    </lineage>
</organism>
<keyword evidence="3" id="KW-0687">Ribonucleoprotein</keyword>
<evidence type="ECO:0008006" key="6">
    <source>
        <dbReference type="Google" id="ProtNLM"/>
    </source>
</evidence>
<feature type="region of interest" description="Disordered" evidence="4">
    <location>
        <begin position="26"/>
        <end position="69"/>
    </location>
</feature>
<comment type="similarity">
    <text evidence="1">Belongs to the eukaryotic ribosomal protein eL42 family.</text>
</comment>
<dbReference type="Pfam" id="PF00935">
    <property type="entry name" value="Ribosomal_L44"/>
    <property type="match status" value="1"/>
</dbReference>
<dbReference type="InterPro" id="IPR053708">
    <property type="entry name" value="Ribosomal_LSU_eL42"/>
</dbReference>
<evidence type="ECO:0000256" key="2">
    <source>
        <dbReference type="ARBA" id="ARBA00022980"/>
    </source>
</evidence>
<gene>
    <name evidence="5" type="ORF">S01H1_34737</name>
</gene>
<dbReference type="GO" id="GO:0006412">
    <property type="term" value="P:translation"/>
    <property type="evidence" value="ECO:0007669"/>
    <property type="project" value="InterPro"/>
</dbReference>
<evidence type="ECO:0000256" key="1">
    <source>
        <dbReference type="ARBA" id="ARBA00009364"/>
    </source>
</evidence>
<accession>X0V0J7</accession>
<dbReference type="AlphaFoldDB" id="X0V0J7"/>
<dbReference type="GO" id="GO:1990904">
    <property type="term" value="C:ribonucleoprotein complex"/>
    <property type="evidence" value="ECO:0007669"/>
    <property type="project" value="UniProtKB-KW"/>
</dbReference>
<dbReference type="GO" id="GO:0005840">
    <property type="term" value="C:ribosome"/>
    <property type="evidence" value="ECO:0007669"/>
    <property type="project" value="UniProtKB-KW"/>
</dbReference>
<evidence type="ECO:0000256" key="4">
    <source>
        <dbReference type="SAM" id="MobiDB-lite"/>
    </source>
</evidence>
<dbReference type="GO" id="GO:0003735">
    <property type="term" value="F:structural constituent of ribosome"/>
    <property type="evidence" value="ECO:0007669"/>
    <property type="project" value="InterPro"/>
</dbReference>
<dbReference type="InterPro" id="IPR000552">
    <property type="entry name" value="Ribosomal_eL44"/>
</dbReference>
<keyword evidence="2" id="KW-0689">Ribosomal protein</keyword>
<proteinExistence type="inferred from homology"/>
<reference evidence="5" key="1">
    <citation type="journal article" date="2014" name="Front. Microbiol.">
        <title>High frequency of phylogenetically diverse reductive dehalogenase-homologous genes in deep subseafloor sedimentary metagenomes.</title>
        <authorList>
            <person name="Kawai M."/>
            <person name="Futagami T."/>
            <person name="Toyoda A."/>
            <person name="Takaki Y."/>
            <person name="Nishi S."/>
            <person name="Hori S."/>
            <person name="Arai W."/>
            <person name="Tsubouchi T."/>
            <person name="Morono Y."/>
            <person name="Uchiyama I."/>
            <person name="Ito T."/>
            <person name="Fujiyama A."/>
            <person name="Inagaki F."/>
            <person name="Takami H."/>
        </authorList>
    </citation>
    <scope>NUCLEOTIDE SEQUENCE</scope>
    <source>
        <strain evidence="5">Expedition CK06-06</strain>
    </source>
</reference>
<protein>
    <recommendedName>
        <fullName evidence="6">50S ribosomal protein L44e</fullName>
    </recommendedName>
</protein>
<sequence length="104" mass="11586">MKLKKTIKRYCKFCKKHTEQKVSLGKTGVKRGALKQGSLERAKKRGSGSGFGNKGKWGSKPAISKFKRTGAKVSKKTSIKYTCQTCKKSTIQAKGKRSKKIEME</sequence>
<dbReference type="Gene3D" id="3.10.450.80">
    <property type="match status" value="1"/>
</dbReference>